<accession>A0A2V1IVG8</accession>
<sequence length="203" mass="23460">MTPQNFREFAEKRQKELAKLLRSDLPRLMGTKAMQHFRGNFARGGFLDDNLQAWPSTWRQQTLSGADGQRGPLLSRTNTLRNRILFKLAPGRVRIYNDLIYAAIHNNGGSITITPKMRKKFWAMYYRTLGTSKATADNGKGRHKGKTVTHLNATAESEKWRRMALTKKTRFVMPQRKFIGPSQTLTRELRRTVEDEIRKILTP</sequence>
<evidence type="ECO:0008006" key="3">
    <source>
        <dbReference type="Google" id="ProtNLM"/>
    </source>
</evidence>
<protein>
    <recommendedName>
        <fullName evidence="3">Phage morphogenesis protein</fullName>
    </recommendedName>
</protein>
<evidence type="ECO:0000313" key="1">
    <source>
        <dbReference type="EMBL" id="PWB06414.1"/>
    </source>
</evidence>
<dbReference type="Proteomes" id="UP000244925">
    <property type="component" value="Unassembled WGS sequence"/>
</dbReference>
<dbReference type="GeneID" id="93425066"/>
<proteinExistence type="predicted"/>
<dbReference type="EMBL" id="PUBV01000025">
    <property type="protein sequence ID" value="PWB06414.1"/>
    <property type="molecule type" value="Genomic_DNA"/>
</dbReference>
<comment type="caution">
    <text evidence="1">The sequence shown here is derived from an EMBL/GenBank/DDBJ whole genome shotgun (WGS) entry which is preliminary data.</text>
</comment>
<reference evidence="2" key="1">
    <citation type="submission" date="2018-02" db="EMBL/GenBank/DDBJ databases">
        <authorList>
            <person name="Clavel T."/>
            <person name="Strowig T."/>
        </authorList>
    </citation>
    <scope>NUCLEOTIDE SEQUENCE [LARGE SCALE GENOMIC DNA]</scope>
    <source>
        <strain evidence="2">DSM 100764</strain>
    </source>
</reference>
<dbReference type="RefSeq" id="WP_107036675.1">
    <property type="nucleotide sequence ID" value="NZ_CAOONL010000039.1"/>
</dbReference>
<organism evidence="1 2">
    <name type="scientific">Paramuribaculum intestinale</name>
    <dbReference type="NCBI Taxonomy" id="2094151"/>
    <lineage>
        <taxon>Bacteria</taxon>
        <taxon>Pseudomonadati</taxon>
        <taxon>Bacteroidota</taxon>
        <taxon>Bacteroidia</taxon>
        <taxon>Bacteroidales</taxon>
        <taxon>Muribaculaceae</taxon>
        <taxon>Paramuribaculum</taxon>
    </lineage>
</organism>
<keyword evidence="2" id="KW-1185">Reference proteome</keyword>
<dbReference type="AlphaFoldDB" id="A0A2V1IVG8"/>
<name>A0A2V1IVG8_9BACT</name>
<gene>
    <name evidence="1" type="ORF">C5O25_10385</name>
</gene>
<evidence type="ECO:0000313" key="2">
    <source>
        <dbReference type="Proteomes" id="UP000244925"/>
    </source>
</evidence>